<feature type="chain" id="PRO_5008689827" evidence="4">
    <location>
        <begin position="20"/>
        <end position="815"/>
    </location>
</feature>
<proteinExistence type="predicted"/>
<dbReference type="InterPro" id="IPR037066">
    <property type="entry name" value="Plug_dom_sf"/>
</dbReference>
<dbReference type="AlphaFoldDB" id="A0A1C4CE17"/>
<evidence type="ECO:0000313" key="7">
    <source>
        <dbReference type="Proteomes" id="UP000242818"/>
    </source>
</evidence>
<dbReference type="PANTHER" id="PTHR40980:SF4">
    <property type="entry name" value="TONB-DEPENDENT RECEPTOR-LIKE BETA-BARREL DOMAIN-CONTAINING PROTEIN"/>
    <property type="match status" value="1"/>
</dbReference>
<dbReference type="Gene3D" id="2.40.170.20">
    <property type="entry name" value="TonB-dependent receptor, beta-barrel domain"/>
    <property type="match status" value="1"/>
</dbReference>
<evidence type="ECO:0000256" key="2">
    <source>
        <dbReference type="ARBA" id="ARBA00023136"/>
    </source>
</evidence>
<dbReference type="SUPFAM" id="SSF56935">
    <property type="entry name" value="Porins"/>
    <property type="match status" value="1"/>
</dbReference>
<evidence type="ECO:0000256" key="3">
    <source>
        <dbReference type="ARBA" id="ARBA00023237"/>
    </source>
</evidence>
<evidence type="ECO:0000256" key="1">
    <source>
        <dbReference type="ARBA" id="ARBA00004442"/>
    </source>
</evidence>
<dbReference type="Gene3D" id="2.170.130.10">
    <property type="entry name" value="TonB-dependent receptor, plug domain"/>
    <property type="match status" value="1"/>
</dbReference>
<keyword evidence="7" id="KW-1185">Reference proteome</keyword>
<organism evidence="6 7">
    <name type="scientific">Chitinophaga costaii</name>
    <dbReference type="NCBI Taxonomy" id="1335309"/>
    <lineage>
        <taxon>Bacteria</taxon>
        <taxon>Pseudomonadati</taxon>
        <taxon>Bacteroidota</taxon>
        <taxon>Chitinophagia</taxon>
        <taxon>Chitinophagales</taxon>
        <taxon>Chitinophagaceae</taxon>
        <taxon>Chitinophaga</taxon>
    </lineage>
</organism>
<dbReference type="GO" id="GO:0009279">
    <property type="term" value="C:cell outer membrane"/>
    <property type="evidence" value="ECO:0007669"/>
    <property type="project" value="UniProtKB-SubCell"/>
</dbReference>
<keyword evidence="6" id="KW-0675">Receptor</keyword>
<name>A0A1C4CE17_9BACT</name>
<reference evidence="6 7" key="1">
    <citation type="submission" date="2016-08" db="EMBL/GenBank/DDBJ databases">
        <authorList>
            <person name="Seilhamer J.J."/>
        </authorList>
    </citation>
    <scope>NUCLEOTIDE SEQUENCE [LARGE SCALE GENOMIC DNA]</scope>
    <source>
        <strain evidence="6 7">A37T2</strain>
    </source>
</reference>
<dbReference type="RefSeq" id="WP_123891727.1">
    <property type="nucleotide sequence ID" value="NZ_FMAR01000004.1"/>
</dbReference>
<keyword evidence="4" id="KW-0732">Signal</keyword>
<feature type="domain" description="Outer membrane protein beta-barrel" evidence="5">
    <location>
        <begin position="384"/>
        <end position="791"/>
    </location>
</feature>
<keyword evidence="3" id="KW-0998">Cell outer membrane</keyword>
<dbReference type="PANTHER" id="PTHR40980">
    <property type="entry name" value="PLUG DOMAIN-CONTAINING PROTEIN"/>
    <property type="match status" value="1"/>
</dbReference>
<dbReference type="STRING" id="1335309.GA0116948_10483"/>
<sequence>MKHYLLAGLLLLAGMTLRAQNKQTDNGTVQLAVQDAQGKGLPFVTLLVKKAQDSSLVKGELSTETGHVAVDKLPYGHFFVEASLMGYQTVQTKTFIIDAAHPSARLSNIILLVSTKNLQAVNVVGQKPFIERVGGTTTLNVENSVSGTGSTALEILRKAPGVTIDKDDNILLKGQGGATVMLDGRLTHLSGDQLANLLKNMSSETIASIEIITNPSAKYDAAGSTGIINIKTKKSKLTGLNGSVNATAGKGMYGRYNAGTNINYMTNKLNLFGNYHYTNNHKGTTRALDREVAGDPNDLLFQQRVKEIHHYSSNNYKAGIDYFLTKKQTLGFMFNGYNSQWQNNRPSNTSIRNVGMDIDSVLHSRTTNDEHYKNQTYNLNYKATLDSLGKEITFDGDFARFRNTGLEHLNDSMYNQAQEKYTAINGIRDNTKTSIRIATAKIDATLPFNKTTKLDAGLKMSFVKTDNDLRYDSLRESHYQFAPSQSNQFIYKENVYAAYAMLKHSFKKTDVVVGLRAEQTSATGISPTLTSSFKRSYLDLFPNLSVDQKLDSLHKVGISYSRRINRPQYDQLNPFLFFLDKFLYGSGNPNLMPEYMNKLEAAYTFKDKYILTLGYRHSKSLINEYMSNDTVTKVAYDTQINYDNSDGWDLAVTIPVDITKWWNSSNNANVNHTNYRLKYDPVNHQLLNFSNTNFNYGFNSNNTFTVSKAVKLELSGYYYSKFAEGLWKGKAQYSVNIGAQYVFLDKKATLKLNVQDIFNTQQFIGGTHTPQLNIDIRNSWDSRSASLSFTYRFGKTDVKPIREHRSDEENRVKGN</sequence>
<dbReference type="InterPro" id="IPR008969">
    <property type="entry name" value="CarboxyPept-like_regulatory"/>
</dbReference>
<keyword evidence="2" id="KW-0472">Membrane</keyword>
<dbReference type="EMBL" id="FMAR01000004">
    <property type="protein sequence ID" value="SCC17370.1"/>
    <property type="molecule type" value="Genomic_DNA"/>
</dbReference>
<dbReference type="SUPFAM" id="SSF49464">
    <property type="entry name" value="Carboxypeptidase regulatory domain-like"/>
    <property type="match status" value="1"/>
</dbReference>
<feature type="signal peptide" evidence="4">
    <location>
        <begin position="1"/>
        <end position="19"/>
    </location>
</feature>
<dbReference type="InterPro" id="IPR041700">
    <property type="entry name" value="OMP_b-brl_3"/>
</dbReference>
<evidence type="ECO:0000256" key="4">
    <source>
        <dbReference type="SAM" id="SignalP"/>
    </source>
</evidence>
<dbReference type="Proteomes" id="UP000242818">
    <property type="component" value="Unassembled WGS sequence"/>
</dbReference>
<dbReference type="OrthoDB" id="905812at2"/>
<dbReference type="InterPro" id="IPR036942">
    <property type="entry name" value="Beta-barrel_TonB_sf"/>
</dbReference>
<accession>A0A1C4CE17</accession>
<gene>
    <name evidence="6" type="ORF">GA0116948_10483</name>
</gene>
<evidence type="ECO:0000313" key="6">
    <source>
        <dbReference type="EMBL" id="SCC17370.1"/>
    </source>
</evidence>
<dbReference type="Pfam" id="PF14905">
    <property type="entry name" value="OMP_b-brl_3"/>
    <property type="match status" value="1"/>
</dbReference>
<protein>
    <submittedName>
        <fullName evidence="6">Outer membrane receptor proteins, mostly Fe transport</fullName>
    </submittedName>
</protein>
<comment type="subcellular location">
    <subcellularLocation>
        <location evidence="1">Cell outer membrane</location>
    </subcellularLocation>
</comment>
<evidence type="ECO:0000259" key="5">
    <source>
        <dbReference type="Pfam" id="PF14905"/>
    </source>
</evidence>